<dbReference type="HAMAP" id="MF_01401">
    <property type="entry name" value="MsrA"/>
    <property type="match status" value="1"/>
</dbReference>
<dbReference type="InterPro" id="IPR002569">
    <property type="entry name" value="Met_Sox_Rdtase_MsrA_dom"/>
</dbReference>
<evidence type="ECO:0000256" key="2">
    <source>
        <dbReference type="ARBA" id="ARBA00023002"/>
    </source>
</evidence>
<dbReference type="InterPro" id="IPR050162">
    <property type="entry name" value="MsrA_MetSO_reductase"/>
</dbReference>
<evidence type="ECO:0000313" key="6">
    <source>
        <dbReference type="EMBL" id="SVD09208.1"/>
    </source>
</evidence>
<sequence>MAVATFGAGCFWGVELTFQKTKGVTSTSVGYSGGTTHNPTYEEVCTGRSGHAEVVQVEFDPSIVSYEELLDVLWGCHDPTTLNRQGPDRGTQYRSAIYYHSPEQEASAMASKAKADKSGQFS</sequence>
<proteinExistence type="inferred from homology"/>
<dbReference type="AlphaFoldDB" id="A0A382SJ50"/>
<dbReference type="Pfam" id="PF01625">
    <property type="entry name" value="PMSR"/>
    <property type="match status" value="1"/>
</dbReference>
<reference evidence="6" key="1">
    <citation type="submission" date="2018-05" db="EMBL/GenBank/DDBJ databases">
        <authorList>
            <person name="Lanie J.A."/>
            <person name="Ng W.-L."/>
            <person name="Kazmierczak K.M."/>
            <person name="Andrzejewski T.M."/>
            <person name="Davidsen T.M."/>
            <person name="Wayne K.J."/>
            <person name="Tettelin H."/>
            <person name="Glass J.I."/>
            <person name="Rusch D."/>
            <person name="Podicherti R."/>
            <person name="Tsui H.-C.T."/>
            <person name="Winkler M.E."/>
        </authorList>
    </citation>
    <scope>NUCLEOTIDE SEQUENCE</scope>
</reference>
<dbReference type="GO" id="GO:0005737">
    <property type="term" value="C:cytoplasm"/>
    <property type="evidence" value="ECO:0007669"/>
    <property type="project" value="TreeGrafter"/>
</dbReference>
<evidence type="ECO:0000256" key="4">
    <source>
        <dbReference type="ARBA" id="ARBA00048782"/>
    </source>
</evidence>
<organism evidence="6">
    <name type="scientific">marine metagenome</name>
    <dbReference type="NCBI Taxonomy" id="408172"/>
    <lineage>
        <taxon>unclassified sequences</taxon>
        <taxon>metagenomes</taxon>
        <taxon>ecological metagenomes</taxon>
    </lineage>
</organism>
<dbReference type="PANTHER" id="PTHR42799">
    <property type="entry name" value="MITOCHONDRIAL PEPTIDE METHIONINE SULFOXIDE REDUCTASE"/>
    <property type="match status" value="1"/>
</dbReference>
<evidence type="ECO:0000259" key="5">
    <source>
        <dbReference type="Pfam" id="PF01625"/>
    </source>
</evidence>
<dbReference type="PANTHER" id="PTHR42799:SF2">
    <property type="entry name" value="MITOCHONDRIAL PEPTIDE METHIONINE SULFOXIDE REDUCTASE"/>
    <property type="match status" value="1"/>
</dbReference>
<dbReference type="GO" id="GO:0008113">
    <property type="term" value="F:peptide-methionine (S)-S-oxide reductase activity"/>
    <property type="evidence" value="ECO:0007669"/>
    <property type="project" value="UniProtKB-EC"/>
</dbReference>
<dbReference type="SUPFAM" id="SSF55068">
    <property type="entry name" value="Peptide methionine sulfoxide reductase"/>
    <property type="match status" value="1"/>
</dbReference>
<accession>A0A382SJ50</accession>
<feature type="domain" description="Peptide methionine sulphoxide reductase MsrA" evidence="5">
    <location>
        <begin position="4"/>
        <end position="119"/>
    </location>
</feature>
<evidence type="ECO:0000256" key="3">
    <source>
        <dbReference type="ARBA" id="ARBA00047806"/>
    </source>
</evidence>
<name>A0A382SJ50_9ZZZZ</name>
<dbReference type="EC" id="1.8.4.11" evidence="1"/>
<keyword evidence="2" id="KW-0560">Oxidoreductase</keyword>
<dbReference type="NCBIfam" id="TIGR00401">
    <property type="entry name" value="msrA"/>
    <property type="match status" value="1"/>
</dbReference>
<dbReference type="InterPro" id="IPR036509">
    <property type="entry name" value="Met_Sox_Rdtase_MsrA_sf"/>
</dbReference>
<comment type="catalytic activity">
    <reaction evidence="3">
        <text>L-methionyl-[protein] + [thioredoxin]-disulfide + H2O = L-methionyl-(S)-S-oxide-[protein] + [thioredoxin]-dithiol</text>
        <dbReference type="Rhea" id="RHEA:14217"/>
        <dbReference type="Rhea" id="RHEA-COMP:10698"/>
        <dbReference type="Rhea" id="RHEA-COMP:10700"/>
        <dbReference type="Rhea" id="RHEA-COMP:12313"/>
        <dbReference type="Rhea" id="RHEA-COMP:12315"/>
        <dbReference type="ChEBI" id="CHEBI:15377"/>
        <dbReference type="ChEBI" id="CHEBI:16044"/>
        <dbReference type="ChEBI" id="CHEBI:29950"/>
        <dbReference type="ChEBI" id="CHEBI:44120"/>
        <dbReference type="ChEBI" id="CHEBI:50058"/>
        <dbReference type="EC" id="1.8.4.11"/>
    </reaction>
</comment>
<feature type="non-terminal residue" evidence="6">
    <location>
        <position position="122"/>
    </location>
</feature>
<comment type="catalytic activity">
    <reaction evidence="4">
        <text>[thioredoxin]-disulfide + L-methionine + H2O = L-methionine (S)-S-oxide + [thioredoxin]-dithiol</text>
        <dbReference type="Rhea" id="RHEA:19993"/>
        <dbReference type="Rhea" id="RHEA-COMP:10698"/>
        <dbReference type="Rhea" id="RHEA-COMP:10700"/>
        <dbReference type="ChEBI" id="CHEBI:15377"/>
        <dbReference type="ChEBI" id="CHEBI:29950"/>
        <dbReference type="ChEBI" id="CHEBI:50058"/>
        <dbReference type="ChEBI" id="CHEBI:57844"/>
        <dbReference type="ChEBI" id="CHEBI:58772"/>
        <dbReference type="EC" id="1.8.4.11"/>
    </reaction>
</comment>
<dbReference type="GO" id="GO:0034599">
    <property type="term" value="P:cellular response to oxidative stress"/>
    <property type="evidence" value="ECO:0007669"/>
    <property type="project" value="TreeGrafter"/>
</dbReference>
<evidence type="ECO:0000256" key="1">
    <source>
        <dbReference type="ARBA" id="ARBA00012502"/>
    </source>
</evidence>
<dbReference type="EMBL" id="UINC01129061">
    <property type="protein sequence ID" value="SVD09208.1"/>
    <property type="molecule type" value="Genomic_DNA"/>
</dbReference>
<dbReference type="Gene3D" id="3.30.1060.10">
    <property type="entry name" value="Peptide methionine sulphoxide reductase MsrA"/>
    <property type="match status" value="1"/>
</dbReference>
<gene>
    <name evidence="6" type="ORF">METZ01_LOCUS362062</name>
</gene>
<protein>
    <recommendedName>
        <fullName evidence="1">peptide-methionine (S)-S-oxide reductase</fullName>
        <ecNumber evidence="1">1.8.4.11</ecNumber>
    </recommendedName>
</protein>